<feature type="domain" description="Yip1" evidence="6">
    <location>
        <begin position="22"/>
        <end position="210"/>
    </location>
</feature>
<evidence type="ECO:0000259" key="6">
    <source>
        <dbReference type="Pfam" id="PF04893"/>
    </source>
</evidence>
<proteinExistence type="predicted"/>
<evidence type="ECO:0000256" key="3">
    <source>
        <dbReference type="ARBA" id="ARBA00022989"/>
    </source>
</evidence>
<dbReference type="InterPro" id="IPR006977">
    <property type="entry name" value="Yip1_dom"/>
</dbReference>
<keyword evidence="2 5" id="KW-0812">Transmembrane</keyword>
<evidence type="ECO:0000256" key="2">
    <source>
        <dbReference type="ARBA" id="ARBA00022692"/>
    </source>
</evidence>
<accession>A0ABS2NDE9</accession>
<keyword evidence="4 5" id="KW-0472">Membrane</keyword>
<name>A0ABS2NDE9_9BACI</name>
<reference evidence="7 8" key="1">
    <citation type="submission" date="2021-01" db="EMBL/GenBank/DDBJ databases">
        <title>Genomic Encyclopedia of Type Strains, Phase IV (KMG-IV): sequencing the most valuable type-strain genomes for metagenomic binning, comparative biology and taxonomic classification.</title>
        <authorList>
            <person name="Goeker M."/>
        </authorList>
    </citation>
    <scope>NUCLEOTIDE SEQUENCE [LARGE SCALE GENOMIC DNA]</scope>
    <source>
        <strain evidence="7 8">DSM 24834</strain>
    </source>
</reference>
<keyword evidence="3 5" id="KW-1133">Transmembrane helix</keyword>
<gene>
    <name evidence="7" type="ORF">JOC86_002426</name>
</gene>
<dbReference type="RefSeq" id="WP_205172713.1">
    <property type="nucleotide sequence ID" value="NZ_JAFBDZ010000002.1"/>
</dbReference>
<dbReference type="Proteomes" id="UP001646157">
    <property type="component" value="Unassembled WGS sequence"/>
</dbReference>
<evidence type="ECO:0000313" key="7">
    <source>
        <dbReference type="EMBL" id="MBM7585884.1"/>
    </source>
</evidence>
<keyword evidence="8" id="KW-1185">Reference proteome</keyword>
<dbReference type="EMBL" id="JAFBDZ010000002">
    <property type="protein sequence ID" value="MBM7585884.1"/>
    <property type="molecule type" value="Genomic_DNA"/>
</dbReference>
<evidence type="ECO:0000256" key="4">
    <source>
        <dbReference type="ARBA" id="ARBA00023136"/>
    </source>
</evidence>
<sequence>MKTAIEVNGHVEKTEKVHPWLSIWLKPRKTIRYVIDHKKFAWVFLLACLAGISNVLDGASTSNIADKVSTSVEGIVLFGLLLGPIFGLLIWAITSLLYWSIGKVFKGTGTLKEVMVASAWGFIPIIVSLLLWIPDLQILGIFNFSTLAPPMTAGESFIIIISALLEMVISVWYVVVLIKAIAEAHRFSALKGLGTVIIPGFVVFLFLLLLIFVSL</sequence>
<feature type="transmembrane region" description="Helical" evidence="5">
    <location>
        <begin position="76"/>
        <end position="101"/>
    </location>
</feature>
<organism evidence="7 8">
    <name type="scientific">Rossellomorea pakistanensis</name>
    <dbReference type="NCBI Taxonomy" id="992288"/>
    <lineage>
        <taxon>Bacteria</taxon>
        <taxon>Bacillati</taxon>
        <taxon>Bacillota</taxon>
        <taxon>Bacilli</taxon>
        <taxon>Bacillales</taxon>
        <taxon>Bacillaceae</taxon>
        <taxon>Rossellomorea</taxon>
    </lineage>
</organism>
<feature type="transmembrane region" description="Helical" evidence="5">
    <location>
        <begin position="40"/>
        <end position="56"/>
    </location>
</feature>
<feature type="transmembrane region" description="Helical" evidence="5">
    <location>
        <begin position="190"/>
        <end position="213"/>
    </location>
</feature>
<protein>
    <recommendedName>
        <fullName evidence="6">Yip1 domain-containing protein</fullName>
    </recommendedName>
</protein>
<feature type="transmembrane region" description="Helical" evidence="5">
    <location>
        <begin position="113"/>
        <end position="133"/>
    </location>
</feature>
<dbReference type="Pfam" id="PF04893">
    <property type="entry name" value="Yip1"/>
    <property type="match status" value="1"/>
</dbReference>
<evidence type="ECO:0000256" key="1">
    <source>
        <dbReference type="ARBA" id="ARBA00004141"/>
    </source>
</evidence>
<comment type="caution">
    <text evidence="7">The sequence shown here is derived from an EMBL/GenBank/DDBJ whole genome shotgun (WGS) entry which is preliminary data.</text>
</comment>
<feature type="transmembrane region" description="Helical" evidence="5">
    <location>
        <begin position="153"/>
        <end position="178"/>
    </location>
</feature>
<comment type="subcellular location">
    <subcellularLocation>
        <location evidence="1">Membrane</location>
        <topology evidence="1">Multi-pass membrane protein</topology>
    </subcellularLocation>
</comment>
<evidence type="ECO:0000256" key="5">
    <source>
        <dbReference type="SAM" id="Phobius"/>
    </source>
</evidence>
<evidence type="ECO:0000313" key="8">
    <source>
        <dbReference type="Proteomes" id="UP001646157"/>
    </source>
</evidence>